<dbReference type="GO" id="GO:0015171">
    <property type="term" value="F:amino acid transmembrane transporter activity"/>
    <property type="evidence" value="ECO:0007669"/>
    <property type="project" value="TreeGrafter"/>
</dbReference>
<keyword evidence="8" id="KW-1185">Reference proteome</keyword>
<feature type="transmembrane region" description="Helical" evidence="6">
    <location>
        <begin position="181"/>
        <end position="200"/>
    </location>
</feature>
<sequence length="240" mass="25389">MEISQLTGFLLVSITLACTPGADWAYIISSALGKTSYRPAVWGLLSGYLFHTALLVCGMAALVASSPNLLMGLTMAGSLYLLWLGISTLRSWKKAKFYDGSAGPGLQEVATDPTPDAPQASASVALLQKAPTEVKSAGAWRAPFFKGLLTSGTNPKALLLYVALIPQFLDSAQPMPMTVQTAILGLGHFVVSIAVYFSVAKAARVLLRSRPVAARMVTFGSGIIMIGLALGLIYEQFFVV</sequence>
<dbReference type="Proteomes" id="UP000252167">
    <property type="component" value="Unassembled WGS sequence"/>
</dbReference>
<feature type="transmembrane region" description="Helical" evidence="6">
    <location>
        <begin position="6"/>
        <end position="28"/>
    </location>
</feature>
<feature type="transmembrane region" description="Helical" evidence="6">
    <location>
        <begin position="148"/>
        <end position="169"/>
    </location>
</feature>
<comment type="subcellular location">
    <subcellularLocation>
        <location evidence="1">Cell membrane</location>
        <topology evidence="1">Multi-pass membrane protein</topology>
    </subcellularLocation>
</comment>
<accession>A0A365YPS0</accession>
<evidence type="ECO:0000256" key="1">
    <source>
        <dbReference type="ARBA" id="ARBA00004651"/>
    </source>
</evidence>
<gene>
    <name evidence="7" type="ORF">C1H84_01620</name>
</gene>
<name>A0A365YPS0_9MICC</name>
<feature type="transmembrane region" description="Helical" evidence="6">
    <location>
        <begin position="69"/>
        <end position="86"/>
    </location>
</feature>
<dbReference type="PANTHER" id="PTHR30086:SF20">
    <property type="entry name" value="ARGININE EXPORTER PROTEIN ARGO-RELATED"/>
    <property type="match status" value="1"/>
</dbReference>
<evidence type="ECO:0000313" key="8">
    <source>
        <dbReference type="Proteomes" id="UP000252167"/>
    </source>
</evidence>
<dbReference type="EMBL" id="POAF01000001">
    <property type="protein sequence ID" value="RBM04023.1"/>
    <property type="molecule type" value="Genomic_DNA"/>
</dbReference>
<feature type="transmembrane region" description="Helical" evidence="6">
    <location>
        <begin position="40"/>
        <end position="63"/>
    </location>
</feature>
<keyword evidence="3 6" id="KW-0812">Transmembrane</keyword>
<evidence type="ECO:0000313" key="7">
    <source>
        <dbReference type="EMBL" id="RBM04023.1"/>
    </source>
</evidence>
<reference evidence="7 8" key="1">
    <citation type="submission" date="2018-01" db="EMBL/GenBank/DDBJ databases">
        <title>Glutamicibacter soli strain NHPC-3 Whole genome sequence and assembly.</title>
        <authorList>
            <person name="Choudhury P."/>
            <person name="Gupta D."/>
            <person name="Sengupta K."/>
            <person name="Jawed A."/>
            <person name="Sultana N."/>
            <person name="Saha P."/>
        </authorList>
    </citation>
    <scope>NUCLEOTIDE SEQUENCE [LARGE SCALE GENOMIC DNA]</scope>
    <source>
        <strain evidence="7 8">NHPC-3</strain>
    </source>
</reference>
<dbReference type="Pfam" id="PF01810">
    <property type="entry name" value="LysE"/>
    <property type="match status" value="1"/>
</dbReference>
<comment type="caution">
    <text evidence="7">The sequence shown here is derived from an EMBL/GenBank/DDBJ whole genome shotgun (WGS) entry which is preliminary data.</text>
</comment>
<evidence type="ECO:0000256" key="5">
    <source>
        <dbReference type="ARBA" id="ARBA00023136"/>
    </source>
</evidence>
<evidence type="ECO:0000256" key="2">
    <source>
        <dbReference type="ARBA" id="ARBA00022475"/>
    </source>
</evidence>
<dbReference type="AlphaFoldDB" id="A0A365YPS0"/>
<keyword evidence="5 6" id="KW-0472">Membrane</keyword>
<evidence type="ECO:0000256" key="4">
    <source>
        <dbReference type="ARBA" id="ARBA00022989"/>
    </source>
</evidence>
<protein>
    <submittedName>
        <fullName evidence="7">LysE family translocator</fullName>
    </submittedName>
</protein>
<dbReference type="InterPro" id="IPR001123">
    <property type="entry name" value="LeuE-type"/>
</dbReference>
<dbReference type="PANTHER" id="PTHR30086">
    <property type="entry name" value="ARGININE EXPORTER PROTEIN ARGO"/>
    <property type="match status" value="1"/>
</dbReference>
<keyword evidence="2" id="KW-1003">Cell membrane</keyword>
<dbReference type="RefSeq" id="WP_053798285.1">
    <property type="nucleotide sequence ID" value="NZ_CM125969.1"/>
</dbReference>
<organism evidence="7 8">
    <name type="scientific">Glutamicibacter soli</name>
    <dbReference type="NCBI Taxonomy" id="453836"/>
    <lineage>
        <taxon>Bacteria</taxon>
        <taxon>Bacillati</taxon>
        <taxon>Actinomycetota</taxon>
        <taxon>Actinomycetes</taxon>
        <taxon>Micrococcales</taxon>
        <taxon>Micrococcaceae</taxon>
        <taxon>Glutamicibacter</taxon>
    </lineage>
</organism>
<keyword evidence="4 6" id="KW-1133">Transmembrane helix</keyword>
<feature type="transmembrane region" description="Helical" evidence="6">
    <location>
        <begin position="212"/>
        <end position="234"/>
    </location>
</feature>
<evidence type="ECO:0000256" key="3">
    <source>
        <dbReference type="ARBA" id="ARBA00022692"/>
    </source>
</evidence>
<dbReference type="GO" id="GO:0005886">
    <property type="term" value="C:plasma membrane"/>
    <property type="evidence" value="ECO:0007669"/>
    <property type="project" value="UniProtKB-SubCell"/>
</dbReference>
<evidence type="ECO:0000256" key="6">
    <source>
        <dbReference type="SAM" id="Phobius"/>
    </source>
</evidence>
<proteinExistence type="predicted"/>